<organism evidence="1">
    <name type="scientific">Myoviridae sp. ctshb19</name>
    <dbReference type="NCBI Taxonomy" id="2825194"/>
    <lineage>
        <taxon>Viruses</taxon>
        <taxon>Duplodnaviria</taxon>
        <taxon>Heunggongvirae</taxon>
        <taxon>Uroviricota</taxon>
        <taxon>Caudoviricetes</taxon>
    </lineage>
</organism>
<evidence type="ECO:0000313" key="1">
    <source>
        <dbReference type="EMBL" id="DAF93758.1"/>
    </source>
</evidence>
<reference evidence="1" key="1">
    <citation type="journal article" date="2021" name="Proc. Natl. Acad. Sci. U.S.A.">
        <title>A Catalog of Tens of Thousands of Viruses from Human Metagenomes Reveals Hidden Associations with Chronic Diseases.</title>
        <authorList>
            <person name="Tisza M.J."/>
            <person name="Buck C.B."/>
        </authorList>
    </citation>
    <scope>NUCLEOTIDE SEQUENCE</scope>
    <source>
        <strain evidence="1">Ctshb19</strain>
    </source>
</reference>
<sequence>MGIAILKEGFATAGKITLDIIDEMLANGFKAVFPVDGTNQYIKPVGEAAENFVVLLEATGDVDPLNKDDVNPKQPWRVSFNVSDTATMGIFVGSATAMTSDGRLPYITASIVESGSTTTRIVGAKGIVGDDYTPPKTTTTAPAYFASTGLPSSFMPHWKNTTEGFINRKARVWVDVATNTTGGEQIPKAPTDPLKDLSSTYPMTYYLAITDRGFFLSIWEGSTANMSGTNFSWVLVQRPVQRDNGQVVTTGKAPVFCVNSVGNQINRFVVRESDVVDASAIQRADIDTKDCTAIINSKKQVGVSENNQYIVNYPSRLNTPRYAYTYELDMIGYASATVVSSTTEVPQRLYGESTDRTYIGMHSNQAQNNGMRILALKAGAGI</sequence>
<protein>
    <submittedName>
        <fullName evidence="1">Uncharacterized protein</fullName>
    </submittedName>
</protein>
<name>A0A8S5UHA7_9CAUD</name>
<accession>A0A8S5UHA7</accession>
<dbReference type="EMBL" id="BK016086">
    <property type="protein sequence ID" value="DAF93758.1"/>
    <property type="molecule type" value="Genomic_DNA"/>
</dbReference>
<proteinExistence type="predicted"/>